<protein>
    <submittedName>
        <fullName evidence="1">Uncharacterized protein</fullName>
    </submittedName>
</protein>
<dbReference type="InterPro" id="IPR045507">
    <property type="entry name" value="DUF6483"/>
</dbReference>
<name>A0AAU9D5K6_9LACO</name>
<dbReference type="Proteomes" id="UP001321804">
    <property type="component" value="Chromosome"/>
</dbReference>
<proteinExistence type="predicted"/>
<accession>A0AAU9D5K6</accession>
<dbReference type="KEGG" id="xak:KIMC2_12570"/>
<sequence>MQHDEKDWIVRQVKAFGQGLGYLLSHGKSKAGTEIVFPQKDASLLPHQKELQILTNQKKYSKAVVQLKILRYSMEEEKYLELGRWLYGTLLQLDESQLQEGNYLKDFVAAGLKELNQIELEMAN</sequence>
<evidence type="ECO:0000313" key="1">
    <source>
        <dbReference type="EMBL" id="BDR56695.1"/>
    </source>
</evidence>
<organism evidence="1 2">
    <name type="scientific">Xylocopilactobacillus apis</name>
    <dbReference type="NCBI Taxonomy" id="2932183"/>
    <lineage>
        <taxon>Bacteria</taxon>
        <taxon>Bacillati</taxon>
        <taxon>Bacillota</taxon>
        <taxon>Bacilli</taxon>
        <taxon>Lactobacillales</taxon>
        <taxon>Lactobacillaceae</taxon>
        <taxon>Xylocopilactobacillus</taxon>
    </lineage>
</organism>
<gene>
    <name evidence="1" type="ORF">KIMC2_12570</name>
</gene>
<reference evidence="1 2" key="1">
    <citation type="journal article" date="2023" name="Microbiol. Spectr.">
        <title>Symbiosis of Carpenter Bees with Uncharacterized Lactic Acid Bacteria Showing NAD Auxotrophy.</title>
        <authorList>
            <person name="Kawasaki S."/>
            <person name="Ozawa K."/>
            <person name="Mori T."/>
            <person name="Yamamoto A."/>
            <person name="Ito M."/>
            <person name="Ohkuma M."/>
            <person name="Sakamoto M."/>
            <person name="Matsutani M."/>
        </authorList>
    </citation>
    <scope>NUCLEOTIDE SEQUENCE [LARGE SCALE GENOMIC DNA]</scope>
    <source>
        <strain evidence="1 2">KimC2</strain>
    </source>
</reference>
<dbReference type="AlphaFoldDB" id="A0AAU9D5K6"/>
<dbReference type="RefSeq" id="WP_317695059.1">
    <property type="nucleotide sequence ID" value="NZ_AP026801.1"/>
</dbReference>
<dbReference type="EMBL" id="AP026801">
    <property type="protein sequence ID" value="BDR56695.1"/>
    <property type="molecule type" value="Genomic_DNA"/>
</dbReference>
<dbReference type="Pfam" id="PF20092">
    <property type="entry name" value="DUF6483"/>
    <property type="match status" value="1"/>
</dbReference>
<keyword evidence="2" id="KW-1185">Reference proteome</keyword>
<evidence type="ECO:0000313" key="2">
    <source>
        <dbReference type="Proteomes" id="UP001321804"/>
    </source>
</evidence>